<accession>A0ABW3CS59</accession>
<keyword evidence="2" id="KW-1185">Reference proteome</keyword>
<dbReference type="InterPro" id="IPR003489">
    <property type="entry name" value="RHF/RaiA"/>
</dbReference>
<name>A0ABW3CS59_9FLAO</name>
<dbReference type="SUPFAM" id="SSF69754">
    <property type="entry name" value="Ribosome binding protein Y (YfiA homologue)"/>
    <property type="match status" value="1"/>
</dbReference>
<dbReference type="RefSeq" id="WP_386402156.1">
    <property type="nucleotide sequence ID" value="NZ_JBHTJH010000001.1"/>
</dbReference>
<evidence type="ECO:0000313" key="2">
    <source>
        <dbReference type="Proteomes" id="UP001596978"/>
    </source>
</evidence>
<sequence>MQLVFEYHDVTASDRLEEAVKEKMARLGEKYDFVHRADIFFKNENTSDDLGKICDIRLSAPGPRIFASTNADSYLSAIAETVRDLDKQLEKRKVELYH</sequence>
<comment type="caution">
    <text evidence="1">The sequence shown here is derived from an EMBL/GenBank/DDBJ whole genome shotgun (WGS) entry which is preliminary data.</text>
</comment>
<dbReference type="Proteomes" id="UP001596978">
    <property type="component" value="Unassembled WGS sequence"/>
</dbReference>
<organism evidence="1 2">
    <name type="scientific">Sungkyunkwania multivorans</name>
    <dbReference type="NCBI Taxonomy" id="1173618"/>
    <lineage>
        <taxon>Bacteria</taxon>
        <taxon>Pseudomonadati</taxon>
        <taxon>Bacteroidota</taxon>
        <taxon>Flavobacteriia</taxon>
        <taxon>Flavobacteriales</taxon>
        <taxon>Flavobacteriaceae</taxon>
        <taxon>Sungkyunkwania</taxon>
    </lineage>
</organism>
<protein>
    <submittedName>
        <fullName evidence="1">HPF/RaiA family ribosome-associated protein</fullName>
    </submittedName>
</protein>
<dbReference type="Pfam" id="PF02482">
    <property type="entry name" value="Ribosomal_S30AE"/>
    <property type="match status" value="1"/>
</dbReference>
<evidence type="ECO:0000313" key="1">
    <source>
        <dbReference type="EMBL" id="MFD0860608.1"/>
    </source>
</evidence>
<proteinExistence type="predicted"/>
<dbReference type="Gene3D" id="3.30.160.100">
    <property type="entry name" value="Ribosome hibernation promotion factor-like"/>
    <property type="match status" value="1"/>
</dbReference>
<gene>
    <name evidence="1" type="ORF">ACFQ1M_00185</name>
</gene>
<reference evidence="2" key="1">
    <citation type="journal article" date="2019" name="Int. J. Syst. Evol. Microbiol.">
        <title>The Global Catalogue of Microorganisms (GCM) 10K type strain sequencing project: providing services to taxonomists for standard genome sequencing and annotation.</title>
        <authorList>
            <consortium name="The Broad Institute Genomics Platform"/>
            <consortium name="The Broad Institute Genome Sequencing Center for Infectious Disease"/>
            <person name="Wu L."/>
            <person name="Ma J."/>
        </authorList>
    </citation>
    <scope>NUCLEOTIDE SEQUENCE [LARGE SCALE GENOMIC DNA]</scope>
    <source>
        <strain evidence="2">CCUG 62952</strain>
    </source>
</reference>
<dbReference type="EMBL" id="JBHTJH010000001">
    <property type="protein sequence ID" value="MFD0860608.1"/>
    <property type="molecule type" value="Genomic_DNA"/>
</dbReference>
<dbReference type="InterPro" id="IPR036567">
    <property type="entry name" value="RHF-like"/>
</dbReference>